<dbReference type="RefSeq" id="WP_378936028.1">
    <property type="nucleotide sequence ID" value="NZ_JBHLVO010000016.1"/>
</dbReference>
<dbReference type="PANTHER" id="PTHR41324:SF1">
    <property type="entry name" value="DUF2232 DOMAIN-CONTAINING PROTEIN"/>
    <property type="match status" value="1"/>
</dbReference>
<dbReference type="EMBL" id="JBHLVO010000016">
    <property type="protein sequence ID" value="MFC0273079.1"/>
    <property type="molecule type" value="Genomic_DNA"/>
</dbReference>
<feature type="transmembrane region" description="Helical" evidence="1">
    <location>
        <begin position="241"/>
        <end position="263"/>
    </location>
</feature>
<reference evidence="2 3" key="1">
    <citation type="submission" date="2024-09" db="EMBL/GenBank/DDBJ databases">
        <authorList>
            <person name="Sun Q."/>
            <person name="Mori K."/>
        </authorList>
    </citation>
    <scope>NUCLEOTIDE SEQUENCE [LARGE SCALE GENOMIC DNA]</scope>
    <source>
        <strain evidence="2 3">CCM 7228</strain>
    </source>
</reference>
<evidence type="ECO:0000313" key="2">
    <source>
        <dbReference type="EMBL" id="MFC0273079.1"/>
    </source>
</evidence>
<keyword evidence="3" id="KW-1185">Reference proteome</keyword>
<dbReference type="PANTHER" id="PTHR41324">
    <property type="entry name" value="MEMBRANE PROTEIN-RELATED"/>
    <property type="match status" value="1"/>
</dbReference>
<evidence type="ECO:0000313" key="3">
    <source>
        <dbReference type="Proteomes" id="UP001589854"/>
    </source>
</evidence>
<feature type="transmembrane region" description="Helical" evidence="1">
    <location>
        <begin position="98"/>
        <end position="124"/>
    </location>
</feature>
<accession>A0ABV6GHB7</accession>
<feature type="transmembrane region" description="Helical" evidence="1">
    <location>
        <begin position="210"/>
        <end position="229"/>
    </location>
</feature>
<evidence type="ECO:0000256" key="1">
    <source>
        <dbReference type="SAM" id="Phobius"/>
    </source>
</evidence>
<dbReference type="Proteomes" id="UP001589854">
    <property type="component" value="Unassembled WGS sequence"/>
</dbReference>
<dbReference type="Pfam" id="PF09991">
    <property type="entry name" value="DUF2232"/>
    <property type="match status" value="1"/>
</dbReference>
<protein>
    <submittedName>
        <fullName evidence="2">YybS family protein</fullName>
    </submittedName>
</protein>
<feature type="transmembrane region" description="Helical" evidence="1">
    <location>
        <begin position="12"/>
        <end position="38"/>
    </location>
</feature>
<organism evidence="2 3">
    <name type="scientific">Metabacillus herbersteinensis</name>
    <dbReference type="NCBI Taxonomy" id="283816"/>
    <lineage>
        <taxon>Bacteria</taxon>
        <taxon>Bacillati</taxon>
        <taxon>Bacillota</taxon>
        <taxon>Bacilli</taxon>
        <taxon>Bacillales</taxon>
        <taxon>Bacillaceae</taxon>
        <taxon>Metabacillus</taxon>
    </lineage>
</organism>
<feature type="transmembrane region" description="Helical" evidence="1">
    <location>
        <begin position="275"/>
        <end position="297"/>
    </location>
</feature>
<keyword evidence="1" id="KW-0812">Transmembrane</keyword>
<keyword evidence="1" id="KW-0472">Membrane</keyword>
<keyword evidence="1" id="KW-1133">Transmembrane helix</keyword>
<comment type="caution">
    <text evidence="2">The sequence shown here is derived from an EMBL/GenBank/DDBJ whole genome shotgun (WGS) entry which is preliminary data.</text>
</comment>
<proteinExistence type="predicted"/>
<dbReference type="InterPro" id="IPR018710">
    <property type="entry name" value="DUF2232"/>
</dbReference>
<feature type="transmembrane region" description="Helical" evidence="1">
    <location>
        <begin position="58"/>
        <end position="91"/>
    </location>
</feature>
<name>A0ABV6GHB7_9BACI</name>
<feature type="transmembrane region" description="Helical" evidence="1">
    <location>
        <begin position="169"/>
        <end position="189"/>
    </location>
</feature>
<gene>
    <name evidence="2" type="ORF">ACFFIX_16770</name>
</gene>
<sequence length="310" mass="34627">MKKAHVLTEGAILLALFTLFLLITLYVPIIGGLLMFVLPLPFILFTIRHGVKLSLTLLIGGILLTILVGSLVALPLAIICAICGIVMGYFYEKNQSSGAIIGGAIAFLISIVLVYIAAVAFFSFDPFQEAIALFKNSSEQSQSLLSSLGQEANKEAINEFEEQLANMQYLIPSIIASIAALFPFLFHVVSVPIMRRLNIKVNSIKPFREWMLPKSLIWYYLGVSLFMFIKLEPGSFGHLAVYNIFYILQLLLVIQGISFVFYYTYVKKLSKTLPIIVVISSLFLPIILYLVRILGIIDLGFSMRERLTKK</sequence>